<dbReference type="CDD" id="cd00564">
    <property type="entry name" value="TMP_TenI"/>
    <property type="match status" value="1"/>
</dbReference>
<dbReference type="EMBL" id="FOZK01000002">
    <property type="protein sequence ID" value="SFR98577.1"/>
    <property type="molecule type" value="Genomic_DNA"/>
</dbReference>
<dbReference type="PANTHER" id="PTHR20857:SF15">
    <property type="entry name" value="THIAMINE-PHOSPHATE SYNTHASE"/>
    <property type="match status" value="1"/>
</dbReference>
<dbReference type="InterPro" id="IPR034291">
    <property type="entry name" value="TMP_synthase"/>
</dbReference>
<keyword evidence="4 9" id="KW-0460">Magnesium</keyword>
<dbReference type="InterPro" id="IPR013785">
    <property type="entry name" value="Aldolase_TIM"/>
</dbReference>
<evidence type="ECO:0000256" key="2">
    <source>
        <dbReference type="ARBA" id="ARBA00022679"/>
    </source>
</evidence>
<reference evidence="13 14" key="1">
    <citation type="submission" date="2016-10" db="EMBL/GenBank/DDBJ databases">
        <authorList>
            <person name="de Groot N.N."/>
        </authorList>
    </citation>
    <scope>NUCLEOTIDE SEQUENCE [LARGE SCALE GENOMIC DNA]</scope>
    <source>
        <strain evidence="13 14">CGMCC 1.10457</strain>
    </source>
</reference>
<dbReference type="HAMAP" id="MF_00097">
    <property type="entry name" value="TMP_synthase"/>
    <property type="match status" value="1"/>
</dbReference>
<feature type="domain" description="Thiamine phosphate synthase/TenI" evidence="12">
    <location>
        <begin position="6"/>
        <end position="190"/>
    </location>
</feature>
<organism evidence="13 14">
    <name type="scientific">Halomicrobium zhouii</name>
    <dbReference type="NCBI Taxonomy" id="767519"/>
    <lineage>
        <taxon>Archaea</taxon>
        <taxon>Methanobacteriati</taxon>
        <taxon>Methanobacteriota</taxon>
        <taxon>Stenosarchaea group</taxon>
        <taxon>Halobacteria</taxon>
        <taxon>Halobacteriales</taxon>
        <taxon>Haloarculaceae</taxon>
        <taxon>Halomicrobium</taxon>
    </lineage>
</organism>
<evidence type="ECO:0000313" key="13">
    <source>
        <dbReference type="EMBL" id="SFR98577.1"/>
    </source>
</evidence>
<feature type="binding site" evidence="9">
    <location>
        <begin position="133"/>
        <end position="135"/>
    </location>
    <ligand>
        <name>2-[(2R,5Z)-2-carboxy-4-methylthiazol-5(2H)-ylidene]ethyl phosphate</name>
        <dbReference type="ChEBI" id="CHEBI:62899"/>
    </ligand>
</feature>
<comment type="function">
    <text evidence="9">Condenses 4-methyl-5-(beta-hydroxyethyl)thiazole monophosphate (THZ-P) and 2-methyl-4-amino-5-hydroxymethyl pyrimidine pyrophosphate (HMP-PP) to form thiamine monophosphate (TMP).</text>
</comment>
<dbReference type="AlphaFoldDB" id="A0A1I6L596"/>
<dbReference type="Gene3D" id="3.20.20.70">
    <property type="entry name" value="Aldolase class I"/>
    <property type="match status" value="1"/>
</dbReference>
<dbReference type="GO" id="GO:0009229">
    <property type="term" value="P:thiamine diphosphate biosynthetic process"/>
    <property type="evidence" value="ECO:0007669"/>
    <property type="project" value="UniProtKB-UniRule"/>
</dbReference>
<feature type="binding site" evidence="9">
    <location>
        <position position="69"/>
    </location>
    <ligand>
        <name>Mg(2+)</name>
        <dbReference type="ChEBI" id="CHEBI:18420"/>
    </ligand>
</feature>
<keyword evidence="14" id="KW-1185">Reference proteome</keyword>
<dbReference type="PANTHER" id="PTHR20857">
    <property type="entry name" value="THIAMINE-PHOSPHATE PYROPHOSPHORYLASE"/>
    <property type="match status" value="1"/>
</dbReference>
<keyword evidence="2 9" id="KW-0808">Transferase</keyword>
<comment type="similarity">
    <text evidence="9 10">Belongs to the thiamine-phosphate synthase family.</text>
</comment>
<feature type="binding site" evidence="9">
    <location>
        <position position="88"/>
    </location>
    <ligand>
        <name>Mg(2+)</name>
        <dbReference type="ChEBI" id="CHEBI:18420"/>
    </ligand>
</feature>
<keyword evidence="3 9" id="KW-0479">Metal-binding</keyword>
<evidence type="ECO:0000256" key="1">
    <source>
        <dbReference type="ARBA" id="ARBA00005165"/>
    </source>
</evidence>
<proteinExistence type="inferred from homology"/>
<dbReference type="GO" id="GO:0004789">
    <property type="term" value="F:thiamine-phosphate diphosphorylase activity"/>
    <property type="evidence" value="ECO:0007669"/>
    <property type="project" value="UniProtKB-UniRule"/>
</dbReference>
<accession>A0A1I6L596</accession>
<comment type="pathway">
    <text evidence="1 9 11">Cofactor biosynthesis; thiamine diphosphate biosynthesis; thiamine phosphate from 4-amino-2-methyl-5-diphosphomethylpyrimidine and 4-methyl-5-(2-phosphoethyl)-thiazole: step 1/1.</text>
</comment>
<sequence length="214" mass="21998">MVDWSVYLVTEQRASAGRSTPEIVASALDGGVGVVQLRDKALPVRDRLAVGREVRELTRDAGVPLIVNDRVDLAQAIDADGVHLGDDDLPVEVAREILGEDAIIGRSASFVEDAIAAEGTGADYLGVGSVYATESKADVPDDEYAVGPERVRAIADAVSIPVVGIGGITADNAAEVAAAGADGVAVISAITKAEDPETATVALRDAVDGGRNRE</sequence>
<dbReference type="UniPathway" id="UPA00060">
    <property type="reaction ID" value="UER00141"/>
</dbReference>
<evidence type="ECO:0000256" key="6">
    <source>
        <dbReference type="ARBA" id="ARBA00047334"/>
    </source>
</evidence>
<comment type="catalytic activity">
    <reaction evidence="6 9 10">
        <text>4-methyl-5-(2-phosphooxyethyl)-thiazole + 4-amino-2-methyl-5-(diphosphooxymethyl)pyrimidine + H(+) = thiamine phosphate + diphosphate</text>
        <dbReference type="Rhea" id="RHEA:22328"/>
        <dbReference type="ChEBI" id="CHEBI:15378"/>
        <dbReference type="ChEBI" id="CHEBI:33019"/>
        <dbReference type="ChEBI" id="CHEBI:37575"/>
        <dbReference type="ChEBI" id="CHEBI:57841"/>
        <dbReference type="ChEBI" id="CHEBI:58296"/>
        <dbReference type="EC" id="2.5.1.3"/>
    </reaction>
</comment>
<dbReference type="InterPro" id="IPR022998">
    <property type="entry name" value="ThiamineP_synth_TenI"/>
</dbReference>
<comment type="catalytic activity">
    <reaction evidence="8 9 10">
        <text>2-[(2R,5Z)-2-carboxy-4-methylthiazol-5(2H)-ylidene]ethyl phosphate + 4-amino-2-methyl-5-(diphosphooxymethyl)pyrimidine + 2 H(+) = thiamine phosphate + CO2 + diphosphate</text>
        <dbReference type="Rhea" id="RHEA:47844"/>
        <dbReference type="ChEBI" id="CHEBI:15378"/>
        <dbReference type="ChEBI" id="CHEBI:16526"/>
        <dbReference type="ChEBI" id="CHEBI:33019"/>
        <dbReference type="ChEBI" id="CHEBI:37575"/>
        <dbReference type="ChEBI" id="CHEBI:57841"/>
        <dbReference type="ChEBI" id="CHEBI:62899"/>
        <dbReference type="EC" id="2.5.1.3"/>
    </reaction>
</comment>
<evidence type="ECO:0000256" key="5">
    <source>
        <dbReference type="ARBA" id="ARBA00022977"/>
    </source>
</evidence>
<dbReference type="RefSeq" id="WP_089816449.1">
    <property type="nucleotide sequence ID" value="NZ_FOZK01000002.1"/>
</dbReference>
<dbReference type="GO" id="GO:0005737">
    <property type="term" value="C:cytoplasm"/>
    <property type="evidence" value="ECO:0007669"/>
    <property type="project" value="TreeGrafter"/>
</dbReference>
<comment type="cofactor">
    <cofactor evidence="9">
        <name>Mg(2+)</name>
        <dbReference type="ChEBI" id="CHEBI:18420"/>
    </cofactor>
    <text evidence="9">Binds 1 Mg(2+) ion per subunit.</text>
</comment>
<dbReference type="Proteomes" id="UP000199062">
    <property type="component" value="Unassembled WGS sequence"/>
</dbReference>
<dbReference type="OrthoDB" id="85572at2157"/>
<evidence type="ECO:0000256" key="11">
    <source>
        <dbReference type="RuleBase" id="RU004253"/>
    </source>
</evidence>
<name>A0A1I6L596_9EURY</name>
<gene>
    <name evidence="9" type="primary">thiE</name>
    <name evidence="13" type="ORF">SAMN05216559_2058</name>
</gene>
<dbReference type="STRING" id="767519.SAMN05216559_2058"/>
<dbReference type="SUPFAM" id="SSF51391">
    <property type="entry name" value="Thiamin phosphate synthase"/>
    <property type="match status" value="1"/>
</dbReference>
<keyword evidence="5 9" id="KW-0784">Thiamine biosynthesis</keyword>
<feature type="binding site" evidence="9">
    <location>
        <position position="68"/>
    </location>
    <ligand>
        <name>4-amino-2-methyl-5-(diphosphooxymethyl)pyrimidine</name>
        <dbReference type="ChEBI" id="CHEBI:57841"/>
    </ligand>
</feature>
<evidence type="ECO:0000256" key="3">
    <source>
        <dbReference type="ARBA" id="ARBA00022723"/>
    </source>
</evidence>
<dbReference type="GO" id="GO:0009228">
    <property type="term" value="P:thiamine biosynthetic process"/>
    <property type="evidence" value="ECO:0007669"/>
    <property type="project" value="UniProtKB-KW"/>
</dbReference>
<comment type="catalytic activity">
    <reaction evidence="7 9 10">
        <text>2-(2-carboxy-4-methylthiazol-5-yl)ethyl phosphate + 4-amino-2-methyl-5-(diphosphooxymethyl)pyrimidine + 2 H(+) = thiamine phosphate + CO2 + diphosphate</text>
        <dbReference type="Rhea" id="RHEA:47848"/>
        <dbReference type="ChEBI" id="CHEBI:15378"/>
        <dbReference type="ChEBI" id="CHEBI:16526"/>
        <dbReference type="ChEBI" id="CHEBI:33019"/>
        <dbReference type="ChEBI" id="CHEBI:37575"/>
        <dbReference type="ChEBI" id="CHEBI:57841"/>
        <dbReference type="ChEBI" id="CHEBI:62890"/>
        <dbReference type="EC" id="2.5.1.3"/>
    </reaction>
</comment>
<evidence type="ECO:0000256" key="8">
    <source>
        <dbReference type="ARBA" id="ARBA00047883"/>
    </source>
</evidence>
<dbReference type="InterPro" id="IPR036206">
    <property type="entry name" value="ThiamineP_synth_sf"/>
</dbReference>
<evidence type="ECO:0000256" key="10">
    <source>
        <dbReference type="RuleBase" id="RU003826"/>
    </source>
</evidence>
<dbReference type="NCBIfam" id="TIGR00693">
    <property type="entry name" value="thiE"/>
    <property type="match status" value="1"/>
</dbReference>
<protein>
    <recommendedName>
        <fullName evidence="9">Thiamine-phosphate synthase</fullName>
        <shortName evidence="9">TP synthase</shortName>
        <shortName evidence="9">TPS</shortName>
        <ecNumber evidence="9">2.5.1.3</ecNumber>
    </recommendedName>
    <alternativeName>
        <fullName evidence="9">Thiamine-phosphate pyrophosphorylase</fullName>
        <shortName evidence="9">TMP pyrophosphorylase</shortName>
        <shortName evidence="9">TMP-PPase</shortName>
    </alternativeName>
</protein>
<dbReference type="EC" id="2.5.1.3" evidence="9"/>
<dbReference type="Pfam" id="PF02581">
    <property type="entry name" value="TMP-TENI"/>
    <property type="match status" value="1"/>
</dbReference>
<feature type="binding site" evidence="9">
    <location>
        <position position="167"/>
    </location>
    <ligand>
        <name>2-[(2R,5Z)-2-carboxy-4-methylthiazol-5(2H)-ylidene]ethyl phosphate</name>
        <dbReference type="ChEBI" id="CHEBI:62899"/>
    </ligand>
</feature>
<dbReference type="GO" id="GO:0000287">
    <property type="term" value="F:magnesium ion binding"/>
    <property type="evidence" value="ECO:0007669"/>
    <property type="project" value="UniProtKB-UniRule"/>
</dbReference>
<feature type="binding site" evidence="9">
    <location>
        <position position="107"/>
    </location>
    <ligand>
        <name>4-amino-2-methyl-5-(diphosphooxymethyl)pyrimidine</name>
        <dbReference type="ChEBI" id="CHEBI:57841"/>
    </ligand>
</feature>
<feature type="binding site" evidence="9">
    <location>
        <begin position="36"/>
        <end position="40"/>
    </location>
    <ligand>
        <name>4-amino-2-methyl-5-(diphosphooxymethyl)pyrimidine</name>
        <dbReference type="ChEBI" id="CHEBI:57841"/>
    </ligand>
</feature>
<feature type="binding site" evidence="9">
    <location>
        <position position="136"/>
    </location>
    <ligand>
        <name>4-amino-2-methyl-5-(diphosphooxymethyl)pyrimidine</name>
        <dbReference type="ChEBI" id="CHEBI:57841"/>
    </ligand>
</feature>
<evidence type="ECO:0000256" key="9">
    <source>
        <dbReference type="HAMAP-Rule" id="MF_00097"/>
    </source>
</evidence>
<evidence type="ECO:0000313" key="14">
    <source>
        <dbReference type="Proteomes" id="UP000199062"/>
    </source>
</evidence>
<evidence type="ECO:0000256" key="4">
    <source>
        <dbReference type="ARBA" id="ARBA00022842"/>
    </source>
</evidence>
<evidence type="ECO:0000256" key="7">
    <source>
        <dbReference type="ARBA" id="ARBA00047851"/>
    </source>
</evidence>
<feature type="binding site" evidence="9">
    <location>
        <begin position="187"/>
        <end position="188"/>
    </location>
    <ligand>
        <name>2-[(2R,5Z)-2-carboxy-4-methylthiazol-5(2H)-ylidene]ethyl phosphate</name>
        <dbReference type="ChEBI" id="CHEBI:62899"/>
    </ligand>
</feature>
<evidence type="ECO:0000259" key="12">
    <source>
        <dbReference type="Pfam" id="PF02581"/>
    </source>
</evidence>
<dbReference type="FunFam" id="3.20.20.70:FF:000096">
    <property type="entry name" value="Thiamine-phosphate synthase"/>
    <property type="match status" value="1"/>
</dbReference>